<dbReference type="AlphaFoldDB" id="A0AAD1RF33"/>
<dbReference type="SUPFAM" id="SSF56219">
    <property type="entry name" value="DNase I-like"/>
    <property type="match status" value="1"/>
</dbReference>
<protein>
    <recommendedName>
        <fullName evidence="3">Endonuclease/exonuclease/phosphatase domain-containing protein</fullName>
    </recommendedName>
</protein>
<dbReference type="EMBL" id="OW240913">
    <property type="protein sequence ID" value="CAH2250777.1"/>
    <property type="molecule type" value="Genomic_DNA"/>
</dbReference>
<dbReference type="PANTHER" id="PTHR19446">
    <property type="entry name" value="REVERSE TRANSCRIPTASES"/>
    <property type="match status" value="1"/>
</dbReference>
<keyword evidence="2" id="KW-1185">Reference proteome</keyword>
<evidence type="ECO:0008006" key="3">
    <source>
        <dbReference type="Google" id="ProtNLM"/>
    </source>
</evidence>
<evidence type="ECO:0000313" key="2">
    <source>
        <dbReference type="Proteomes" id="UP001295444"/>
    </source>
</evidence>
<name>A0AAD1RF33_PELCU</name>
<gene>
    <name evidence="1" type="ORF">PECUL_23A000336</name>
</gene>
<accession>A0AAD1RF33</accession>
<dbReference type="InterPro" id="IPR036691">
    <property type="entry name" value="Endo/exonu/phosph_ase_sf"/>
</dbReference>
<reference evidence="1" key="1">
    <citation type="submission" date="2022-03" db="EMBL/GenBank/DDBJ databases">
        <authorList>
            <person name="Alioto T."/>
            <person name="Alioto T."/>
            <person name="Gomez Garrido J."/>
        </authorList>
    </citation>
    <scope>NUCLEOTIDE SEQUENCE</scope>
</reference>
<dbReference type="Gene3D" id="3.60.10.10">
    <property type="entry name" value="Endonuclease/exonuclease/phosphatase"/>
    <property type="match status" value="1"/>
</dbReference>
<evidence type="ECO:0000313" key="1">
    <source>
        <dbReference type="EMBL" id="CAH2250777.1"/>
    </source>
</evidence>
<dbReference type="Proteomes" id="UP001295444">
    <property type="component" value="Chromosome 02"/>
</dbReference>
<organism evidence="1 2">
    <name type="scientific">Pelobates cultripes</name>
    <name type="common">Western spadefoot toad</name>
    <dbReference type="NCBI Taxonomy" id="61616"/>
    <lineage>
        <taxon>Eukaryota</taxon>
        <taxon>Metazoa</taxon>
        <taxon>Chordata</taxon>
        <taxon>Craniata</taxon>
        <taxon>Vertebrata</taxon>
        <taxon>Euteleostomi</taxon>
        <taxon>Amphibia</taxon>
        <taxon>Batrachia</taxon>
        <taxon>Anura</taxon>
        <taxon>Pelobatoidea</taxon>
        <taxon>Pelobatidae</taxon>
        <taxon>Pelobates</taxon>
    </lineage>
</organism>
<sequence length="202" mass="23267">MHPNNREYTHHSRVRKTSSRIDLILVSAHILTAITECKIGDITWSDHAPTSLTLQDKFQFRGTSPWKLNDTILYNRSFKDSLEKEINLYFTTNCTPQAQPQNTWVAHKAVIRGLLISRVVYLKKTAQHDYTSLLKLLRDQTQAQLISPTQEGQTKIYQTTKAINDLLFRKTSHTLSKLRMTQYSQGNTAGTPWQTFMPNCTI</sequence>
<proteinExistence type="predicted"/>